<comment type="caution">
    <text evidence="3">The sequence shown here is derived from an EMBL/GenBank/DDBJ whole genome shotgun (WGS) entry which is preliminary data.</text>
</comment>
<feature type="region of interest" description="Disordered" evidence="1">
    <location>
        <begin position="1"/>
        <end position="25"/>
    </location>
</feature>
<dbReference type="Pfam" id="PF11726">
    <property type="entry name" value="YagK_YfjJ_C"/>
    <property type="match status" value="1"/>
</dbReference>
<evidence type="ECO:0000313" key="3">
    <source>
        <dbReference type="EMBL" id="MBC3884109.1"/>
    </source>
</evidence>
<accession>A0ABR6YJV6</accession>
<dbReference type="RefSeq" id="WP_186861723.1">
    <property type="nucleotide sequence ID" value="NZ_JACOGC010000001.1"/>
</dbReference>
<keyword evidence="4" id="KW-1185">Reference proteome</keyword>
<dbReference type="InterPro" id="IPR057271">
    <property type="entry name" value="YagK_YfjJ_C"/>
</dbReference>
<sequence>MQSRKPFQLDSLQQQGNGSFDDQEPVTNVSNGYQGLSLDSECLDDLQAWVQALAKKESMTDSDMAMVRVDIDRYLDVIAKLPNEYVYSPCIEAFIVCSQEVRLLPACFLSTIQQCNELLVRLRQYCQTEHFREAVRIAQREADKRYRDYARYIDALFDRNDRIIVLRLDLSYQKIYTRQITLSKAMSDMERFLNNRRNNQLFKSNIGYILKTEYGIERGIHFHVLLFFNGSLRRGTSHVHHAQQIGEYWCNEVTMGQGSYWNCNQNIEEFKIRGICGIGVIHWSETDLRRHLQDYVLAYLCKLGQSFKPRQSSKTRMIRRGGFPFEQQIRLGRPRNIK</sequence>
<gene>
    <name evidence="3" type="ORF">H8K27_03100</name>
</gene>
<name>A0ABR6YJV6_9BURK</name>
<reference evidence="3 4" key="1">
    <citation type="submission" date="2020-08" db="EMBL/GenBank/DDBJ databases">
        <title>Novel species isolated from subtropical streams in China.</title>
        <authorList>
            <person name="Lu H."/>
        </authorList>
    </citation>
    <scope>NUCLEOTIDE SEQUENCE [LARGE SCALE GENOMIC DNA]</scope>
    <source>
        <strain evidence="3 4">FT31W</strain>
    </source>
</reference>
<dbReference type="EMBL" id="JACOGC010000001">
    <property type="protein sequence ID" value="MBC3884109.1"/>
    <property type="molecule type" value="Genomic_DNA"/>
</dbReference>
<protein>
    <submittedName>
        <fullName evidence="3">Inovirus-type Gp2 protein</fullName>
    </submittedName>
</protein>
<organism evidence="3 4">
    <name type="scientific">Undibacterium griseum</name>
    <dbReference type="NCBI Taxonomy" id="2762295"/>
    <lineage>
        <taxon>Bacteria</taxon>
        <taxon>Pseudomonadati</taxon>
        <taxon>Pseudomonadota</taxon>
        <taxon>Betaproteobacteria</taxon>
        <taxon>Burkholderiales</taxon>
        <taxon>Oxalobacteraceae</taxon>
        <taxon>Undibacterium</taxon>
    </lineage>
</organism>
<feature type="domain" description="YagK/YfjJ C-terminal" evidence="2">
    <location>
        <begin position="159"/>
        <end position="253"/>
    </location>
</feature>
<proteinExistence type="predicted"/>
<evidence type="ECO:0000313" key="4">
    <source>
        <dbReference type="Proteomes" id="UP000613113"/>
    </source>
</evidence>
<evidence type="ECO:0000256" key="1">
    <source>
        <dbReference type="SAM" id="MobiDB-lite"/>
    </source>
</evidence>
<dbReference type="Proteomes" id="UP000613113">
    <property type="component" value="Unassembled WGS sequence"/>
</dbReference>
<evidence type="ECO:0000259" key="2">
    <source>
        <dbReference type="Pfam" id="PF11726"/>
    </source>
</evidence>